<evidence type="ECO:0000313" key="2">
    <source>
        <dbReference type="Proteomes" id="UP001479290"/>
    </source>
</evidence>
<dbReference type="EMBL" id="JAWDJR010000016">
    <property type="protein sequence ID" value="KAK9961475.1"/>
    <property type="molecule type" value="Genomic_DNA"/>
</dbReference>
<proteinExistence type="predicted"/>
<keyword evidence="2" id="KW-1185">Reference proteome</keyword>
<evidence type="ECO:0000313" key="1">
    <source>
        <dbReference type="EMBL" id="KAK9961475.1"/>
    </source>
</evidence>
<reference evidence="1 2" key="1">
    <citation type="submission" date="2024-05" db="EMBL/GenBank/DDBJ databases">
        <title>A high-quality chromosomal-level genome assembly of Topmouth culter (Culter alburnus).</title>
        <authorList>
            <person name="Zhao H."/>
        </authorList>
    </citation>
    <scope>NUCLEOTIDE SEQUENCE [LARGE SCALE GENOMIC DNA]</scope>
    <source>
        <strain evidence="1">CATC2023</strain>
        <tissue evidence="1">Muscle</tissue>
    </source>
</reference>
<dbReference type="AlphaFoldDB" id="A0AAW1ZJK6"/>
<name>A0AAW1ZJK6_CULAL</name>
<dbReference type="Proteomes" id="UP001479290">
    <property type="component" value="Unassembled WGS sequence"/>
</dbReference>
<protein>
    <submittedName>
        <fullName evidence="1">Uncharacterized protein</fullName>
    </submittedName>
</protein>
<organism evidence="1 2">
    <name type="scientific">Culter alburnus</name>
    <name type="common">Topmouth culter</name>
    <dbReference type="NCBI Taxonomy" id="194366"/>
    <lineage>
        <taxon>Eukaryota</taxon>
        <taxon>Metazoa</taxon>
        <taxon>Chordata</taxon>
        <taxon>Craniata</taxon>
        <taxon>Vertebrata</taxon>
        <taxon>Euteleostomi</taxon>
        <taxon>Actinopterygii</taxon>
        <taxon>Neopterygii</taxon>
        <taxon>Teleostei</taxon>
        <taxon>Ostariophysi</taxon>
        <taxon>Cypriniformes</taxon>
        <taxon>Xenocyprididae</taxon>
        <taxon>Xenocypridinae</taxon>
        <taxon>Culter</taxon>
    </lineage>
</organism>
<gene>
    <name evidence="1" type="ORF">ABG768_009262</name>
</gene>
<comment type="caution">
    <text evidence="1">The sequence shown here is derived from an EMBL/GenBank/DDBJ whole genome shotgun (WGS) entry which is preliminary data.</text>
</comment>
<accession>A0AAW1ZJK6</accession>
<sequence length="72" mass="8388">MKKRKRCTPELNAQLKQQMLRQIAVNQGDPWSVSLHMHSDSTSLFLLLYQSQRSMENLRLNRTSASNRVTVD</sequence>
<feature type="non-terminal residue" evidence="1">
    <location>
        <position position="72"/>
    </location>
</feature>